<keyword evidence="3" id="KW-1185">Reference proteome</keyword>
<proteinExistence type="predicted"/>
<reference evidence="2 3" key="1">
    <citation type="submission" date="2019-08" db="EMBL/GenBank/DDBJ databases">
        <authorList>
            <person name="Peeters C."/>
        </authorList>
    </citation>
    <scope>NUCLEOTIDE SEQUENCE [LARGE SCALE GENOMIC DNA]</scope>
    <source>
        <strain evidence="2 3">LMG 31115</strain>
    </source>
</reference>
<protein>
    <recommendedName>
        <fullName evidence="1">TniQ domain-containing protein</fullName>
    </recommendedName>
</protein>
<name>A0A5E4SWD5_9BURK</name>
<dbReference type="RefSeq" id="WP_150683149.1">
    <property type="nucleotide sequence ID" value="NZ_CABPSI010000001.1"/>
</dbReference>
<evidence type="ECO:0000313" key="3">
    <source>
        <dbReference type="Proteomes" id="UP000333828"/>
    </source>
</evidence>
<dbReference type="Pfam" id="PF06527">
    <property type="entry name" value="TniQ"/>
    <property type="match status" value="1"/>
</dbReference>
<feature type="domain" description="TniQ" evidence="1">
    <location>
        <begin position="3"/>
        <end position="153"/>
    </location>
</feature>
<dbReference type="InterPro" id="IPR009492">
    <property type="entry name" value="TniQ"/>
</dbReference>
<evidence type="ECO:0000259" key="1">
    <source>
        <dbReference type="Pfam" id="PF06527"/>
    </source>
</evidence>
<dbReference type="Proteomes" id="UP000333828">
    <property type="component" value="Unassembled WGS sequence"/>
</dbReference>
<dbReference type="AlphaFoldDB" id="A0A5E4SWD5"/>
<evidence type="ECO:0000313" key="2">
    <source>
        <dbReference type="EMBL" id="VVD79845.1"/>
    </source>
</evidence>
<accession>A0A5E4SWD5</accession>
<gene>
    <name evidence="2" type="ORF">PIN31115_01055</name>
</gene>
<sequence length="303" mass="34724">MIAVEPMDDEIGLGHAGRFSRFFGGFSSLNGFRRWLRRSGAGYTERHFGLQHIEFVAHQTSMTLNDYVEKHTLIPARRGLESEVLDEHSENDAADVRRSILKFRGLIDGPDMNIAKFCARCATGDVREHGFSWWRREHQLAGICACFDHGEPLFFVRGLESFFAPPHKVLSSGLAQPYLHEHVDHPMVLRYAQFARYMLYRDRAMDVGLGQLLEVTKYEVGMQFVYAQYKGRRCPHAKTISTYIHQDFPERWLRASFPNLFLGTDPVYHPDIDRDEPLRSQASGRGVTLCMAFLFSSVSELSS</sequence>
<organism evidence="2 3">
    <name type="scientific">Pandoraea iniqua</name>
    <dbReference type="NCBI Taxonomy" id="2508288"/>
    <lineage>
        <taxon>Bacteria</taxon>
        <taxon>Pseudomonadati</taxon>
        <taxon>Pseudomonadota</taxon>
        <taxon>Betaproteobacteria</taxon>
        <taxon>Burkholderiales</taxon>
        <taxon>Burkholderiaceae</taxon>
        <taxon>Pandoraea</taxon>
    </lineage>
</organism>
<dbReference type="EMBL" id="CABPSI010000001">
    <property type="protein sequence ID" value="VVD79845.1"/>
    <property type="molecule type" value="Genomic_DNA"/>
</dbReference>